<dbReference type="AlphaFoldDB" id="A0AAF1C541"/>
<name>A0AAF1C541_9CHRO</name>
<proteinExistence type="predicted"/>
<dbReference type="EMBL" id="CP138348">
    <property type="protein sequence ID" value="WPF88090.1"/>
    <property type="molecule type" value="Genomic_DNA"/>
</dbReference>
<gene>
    <name evidence="1" type="ORF">SAY89_14995</name>
</gene>
<sequence length="291" mass="34351">MRRLLMTKLFDEIFDDIYNKIDEENFYQNNDILLEDSIKLWCQKIGFNHDYIINNNYIFYYIKDLSSRLYQEWDAKTTNVHEKITRLKMNASYYDNQSPLNRIIEEFINQLPLRNRTMNNTKFIVFLGLIITGVAVVVDKLNQESTSTSNQRRTRSTSVLSPKATIAPQLILIVNASKKDCLDKIKNQGNKIQTEDCDKLYRATKFLWMGTKDELDNNFKNYDAYIAQQDQESEYDVYLVQIDLPEMMEGFKQDANTLERIDAFRELINLPIKISPRLKVSIYENTNVYTC</sequence>
<organism evidence="1">
    <name type="scientific">Cyanobacterium aponinum AL20115</name>
    <dbReference type="NCBI Taxonomy" id="3090662"/>
    <lineage>
        <taxon>Bacteria</taxon>
        <taxon>Bacillati</taxon>
        <taxon>Cyanobacteriota</taxon>
        <taxon>Cyanophyceae</taxon>
        <taxon>Oscillatoriophycideae</taxon>
        <taxon>Chroococcales</taxon>
        <taxon>Geminocystaceae</taxon>
        <taxon>Cyanobacterium</taxon>
    </lineage>
</organism>
<accession>A0AAF1C541</accession>
<dbReference type="RefSeq" id="WP_320001325.1">
    <property type="nucleotide sequence ID" value="NZ_CP138348.1"/>
</dbReference>
<protein>
    <submittedName>
        <fullName evidence="1">Uncharacterized protein</fullName>
    </submittedName>
</protein>
<reference evidence="1" key="1">
    <citation type="submission" date="2023-11" db="EMBL/GenBank/DDBJ databases">
        <title>Genome sequence of Cyanobacterium aponinum BCRC AL20115.</title>
        <authorList>
            <person name="Chang H.-Y."/>
            <person name="Lin K.-M."/>
            <person name="Hsueh H.-T."/>
            <person name="Chu H.-A."/>
            <person name="Kuo C.-H."/>
        </authorList>
    </citation>
    <scope>NUCLEOTIDE SEQUENCE</scope>
    <source>
        <strain evidence="1">AL20115</strain>
    </source>
</reference>
<evidence type="ECO:0000313" key="1">
    <source>
        <dbReference type="EMBL" id="WPF88090.1"/>
    </source>
</evidence>